<dbReference type="EMBL" id="CP123584">
    <property type="protein sequence ID" value="WZK90455.1"/>
    <property type="molecule type" value="Genomic_DNA"/>
</dbReference>
<dbReference type="Proteomes" id="UP001623232">
    <property type="component" value="Chromosome"/>
</dbReference>
<protein>
    <submittedName>
        <fullName evidence="2">GNAT family protein</fullName>
        <ecNumber evidence="2">2.-.-.-</ecNumber>
    </submittedName>
</protein>
<dbReference type="RefSeq" id="WP_406649229.1">
    <property type="nucleotide sequence ID" value="NZ_CP123584.1"/>
</dbReference>
<keyword evidence="2" id="KW-0808">Transferase</keyword>
<dbReference type="Gene3D" id="3.40.630.30">
    <property type="match status" value="1"/>
</dbReference>
<sequence>MIIETDRLILRPVSKQDTQDIAQVVFSDPGVVGMLAHDIRTQDSAIAEAERWTSIMGIDGGIWDDGGMGLFAIVLKSDQALAGVTGFYMERNEHQRWNGEYFYALGTRWHGRGLMSEAADTLGERLRSLDDLGVIYAGYWDMINEASGRLLRRTGLKPEGRKSVIEEYGADRCRMIFEFDLWRLSNAAPGEVRDSILAQVARRAGAFVAEDIITKDEALKSLKDRYGSPSLNRDAVTMLEASIKRPGMAYLEIRGSGGTEAPQNRLK</sequence>
<keyword evidence="3" id="KW-1185">Reference proteome</keyword>
<name>A0ABZ2XWH7_9RHOB</name>
<reference evidence="2 3" key="1">
    <citation type="submission" date="2023-04" db="EMBL/GenBank/DDBJ databases">
        <title>Complete genome sequence of Alisedimentitalea scapharcae.</title>
        <authorList>
            <person name="Rong J.-C."/>
            <person name="Yi M.-L."/>
            <person name="Zhao Q."/>
        </authorList>
    </citation>
    <scope>NUCLEOTIDE SEQUENCE [LARGE SCALE GENOMIC DNA]</scope>
    <source>
        <strain evidence="2 3">KCTC 42119</strain>
    </source>
</reference>
<evidence type="ECO:0000259" key="1">
    <source>
        <dbReference type="Pfam" id="PF13302"/>
    </source>
</evidence>
<evidence type="ECO:0000313" key="3">
    <source>
        <dbReference type="Proteomes" id="UP001623232"/>
    </source>
</evidence>
<proteinExistence type="predicted"/>
<dbReference type="EC" id="2.-.-.-" evidence="2"/>
<evidence type="ECO:0000313" key="2">
    <source>
        <dbReference type="EMBL" id="WZK90455.1"/>
    </source>
</evidence>
<dbReference type="InterPro" id="IPR000182">
    <property type="entry name" value="GNAT_dom"/>
</dbReference>
<dbReference type="SUPFAM" id="SSF55729">
    <property type="entry name" value="Acyl-CoA N-acyltransferases (Nat)"/>
    <property type="match status" value="1"/>
</dbReference>
<gene>
    <name evidence="2" type="ORF">QEZ52_07900</name>
</gene>
<accession>A0ABZ2XWH7</accession>
<organism evidence="2 3">
    <name type="scientific">Aliisedimentitalea scapharcae</name>
    <dbReference type="NCBI Taxonomy" id="1524259"/>
    <lineage>
        <taxon>Bacteria</taxon>
        <taxon>Pseudomonadati</taxon>
        <taxon>Pseudomonadota</taxon>
        <taxon>Alphaproteobacteria</taxon>
        <taxon>Rhodobacterales</taxon>
        <taxon>Roseobacteraceae</taxon>
        <taxon>Aliisedimentitalea</taxon>
    </lineage>
</organism>
<feature type="domain" description="N-acetyltransferase" evidence="1">
    <location>
        <begin position="7"/>
        <end position="157"/>
    </location>
</feature>
<dbReference type="InterPro" id="IPR051531">
    <property type="entry name" value="N-acetyltransferase"/>
</dbReference>
<dbReference type="Pfam" id="PF13302">
    <property type="entry name" value="Acetyltransf_3"/>
    <property type="match status" value="1"/>
</dbReference>
<dbReference type="GO" id="GO:0016740">
    <property type="term" value="F:transferase activity"/>
    <property type="evidence" value="ECO:0007669"/>
    <property type="project" value="UniProtKB-KW"/>
</dbReference>
<dbReference type="PANTHER" id="PTHR43792">
    <property type="entry name" value="GNAT FAMILY, PUTATIVE (AFU_ORTHOLOGUE AFUA_3G00765)-RELATED-RELATED"/>
    <property type="match status" value="1"/>
</dbReference>
<dbReference type="InterPro" id="IPR016181">
    <property type="entry name" value="Acyl_CoA_acyltransferase"/>
</dbReference>